<evidence type="ECO:0008006" key="3">
    <source>
        <dbReference type="Google" id="ProtNLM"/>
    </source>
</evidence>
<organism evidence="1 2">
    <name type="scientific">Thalassotalea nanhaiensis</name>
    <dbReference type="NCBI Taxonomy" id="3065648"/>
    <lineage>
        <taxon>Bacteria</taxon>
        <taxon>Pseudomonadati</taxon>
        <taxon>Pseudomonadota</taxon>
        <taxon>Gammaproteobacteria</taxon>
        <taxon>Alteromonadales</taxon>
        <taxon>Colwelliaceae</taxon>
        <taxon>Thalassotalea</taxon>
    </lineage>
</organism>
<accession>A0ABY9TFQ4</accession>
<dbReference type="Proteomes" id="UP001248581">
    <property type="component" value="Chromosome"/>
</dbReference>
<dbReference type="SUPFAM" id="SSF102220">
    <property type="entry name" value="DNA polymerase III psi subunit"/>
    <property type="match status" value="1"/>
</dbReference>
<gene>
    <name evidence="1" type="ORF">RI845_13720</name>
</gene>
<dbReference type="EMBL" id="CP134146">
    <property type="protein sequence ID" value="WNC67572.1"/>
    <property type="molecule type" value="Genomic_DNA"/>
</dbReference>
<evidence type="ECO:0000313" key="2">
    <source>
        <dbReference type="Proteomes" id="UP001248581"/>
    </source>
</evidence>
<keyword evidence="2" id="KW-1185">Reference proteome</keyword>
<sequence length="154" mass="17527">MKISERQFQYLNTMGVSLWQSRPEFFHHENRAPAEDDSVTLAPTVDTNNLTSKDSAISKKERGNAHDFDNIEQFFTHPLSADILMVLNCDKSDVSLTTEGIQLDTLLWHFNSADKCSYQEQTLNTPNLAKLTKSVPLKSALWACLCKHINNRKN</sequence>
<name>A0ABY9TFQ4_9GAMM</name>
<protein>
    <recommendedName>
        <fullName evidence="3">DNA polymerase III subunit psi</fullName>
    </recommendedName>
</protein>
<evidence type="ECO:0000313" key="1">
    <source>
        <dbReference type="EMBL" id="WNC67572.1"/>
    </source>
</evidence>
<dbReference type="InterPro" id="IPR036654">
    <property type="entry name" value="DNA_pol_III_psi_sf"/>
</dbReference>
<dbReference type="Gene3D" id="3.40.50.10220">
    <property type="entry name" value="DNA polymerase III, psi subunit"/>
    <property type="match status" value="1"/>
</dbReference>
<reference evidence="2" key="1">
    <citation type="submission" date="2023-09" db="EMBL/GenBank/DDBJ databases">
        <authorList>
            <person name="Li S."/>
            <person name="Li X."/>
            <person name="Zhang C."/>
            <person name="Zhao Z."/>
        </authorList>
    </citation>
    <scope>NUCLEOTIDE SEQUENCE [LARGE SCALE GENOMIC DNA]</scope>
    <source>
        <strain evidence="2">SQ345</strain>
    </source>
</reference>
<dbReference type="RefSeq" id="WP_348386731.1">
    <property type="nucleotide sequence ID" value="NZ_CP134146.1"/>
</dbReference>
<proteinExistence type="predicted"/>